<dbReference type="PANTHER" id="PTHR30460">
    <property type="entry name" value="MODERATE CONDUCTANCE MECHANOSENSITIVE CHANNEL YBIO"/>
    <property type="match status" value="1"/>
</dbReference>
<keyword evidence="3" id="KW-1003">Cell membrane</keyword>
<reference evidence="10 11" key="1">
    <citation type="submission" date="2018-11" db="EMBL/GenBank/DDBJ databases">
        <title>Cryobacterium sp. nov., isolated from rhizosphere soil of lettuce.</title>
        <authorList>
            <person name="Wang Y."/>
        </authorList>
    </citation>
    <scope>NUCLEOTIDE SEQUENCE [LARGE SCALE GENOMIC DNA]</scope>
    <source>
        <strain evidence="10 11">NEAU-85</strain>
    </source>
</reference>
<dbReference type="Gene3D" id="3.30.70.100">
    <property type="match status" value="1"/>
</dbReference>
<comment type="similarity">
    <text evidence="2">Belongs to the MscS (TC 1.A.23) family.</text>
</comment>
<evidence type="ECO:0000256" key="6">
    <source>
        <dbReference type="ARBA" id="ARBA00023136"/>
    </source>
</evidence>
<evidence type="ECO:0000313" key="10">
    <source>
        <dbReference type="EMBL" id="RNE59122.1"/>
    </source>
</evidence>
<evidence type="ECO:0000259" key="9">
    <source>
        <dbReference type="Pfam" id="PF21082"/>
    </source>
</evidence>
<evidence type="ECO:0000259" key="8">
    <source>
        <dbReference type="Pfam" id="PF00924"/>
    </source>
</evidence>
<organism evidence="10 11">
    <name type="scientific">Cryobacterium tepidiphilum</name>
    <dbReference type="NCBI Taxonomy" id="2486026"/>
    <lineage>
        <taxon>Bacteria</taxon>
        <taxon>Bacillati</taxon>
        <taxon>Actinomycetota</taxon>
        <taxon>Actinomycetes</taxon>
        <taxon>Micrococcales</taxon>
        <taxon>Microbacteriaceae</taxon>
        <taxon>Cryobacterium</taxon>
    </lineage>
</organism>
<feature type="transmembrane region" description="Helical" evidence="7">
    <location>
        <begin position="85"/>
        <end position="106"/>
    </location>
</feature>
<dbReference type="GO" id="GO:0005886">
    <property type="term" value="C:plasma membrane"/>
    <property type="evidence" value="ECO:0007669"/>
    <property type="project" value="UniProtKB-SubCell"/>
</dbReference>
<dbReference type="InterPro" id="IPR010920">
    <property type="entry name" value="LSM_dom_sf"/>
</dbReference>
<keyword evidence="4 7" id="KW-0812">Transmembrane</keyword>
<dbReference type="InterPro" id="IPR006685">
    <property type="entry name" value="MscS_channel_2nd"/>
</dbReference>
<dbReference type="OrthoDB" id="4638917at2"/>
<evidence type="ECO:0000313" key="11">
    <source>
        <dbReference type="Proteomes" id="UP000279859"/>
    </source>
</evidence>
<dbReference type="SUPFAM" id="SSF82689">
    <property type="entry name" value="Mechanosensitive channel protein MscS (YggB), C-terminal domain"/>
    <property type="match status" value="1"/>
</dbReference>
<dbReference type="Gene3D" id="1.10.287.1260">
    <property type="match status" value="1"/>
</dbReference>
<evidence type="ECO:0000256" key="3">
    <source>
        <dbReference type="ARBA" id="ARBA00022475"/>
    </source>
</evidence>
<evidence type="ECO:0000256" key="7">
    <source>
        <dbReference type="SAM" id="Phobius"/>
    </source>
</evidence>
<dbReference type="Gene3D" id="2.30.30.60">
    <property type="match status" value="1"/>
</dbReference>
<sequence length="331" mass="35427">MDSLWTAFTDLFDAKHMADLLMKVIVIVVIIAVALLLRWLLHFVIDRVVRQIVSGAKKKQNVTDTQALAASPLATVRLVQRARTLGSVLTNIVNVLIFVIAVLAIVHTISAAILGSFALLTAAVGAGLGFGAQNIVKDVLNGLFMVVEDQVGVGDIVDVGFATGVVEEVGIRITKVRDVDGTLWFVRNGEILRTGNMSQGWARVIVDLPIPYTSDVEAVQAAMLESASELAKTPKWRHLVLEKPEIWGLETISAEALVTRLVVKTRVSAKWDFARALRLHLKQALDSMGTSLTPLNAVVMTGMDGATAVEAATEAAEASAASKTTGAKRGD</sequence>
<keyword evidence="6 7" id="KW-0472">Membrane</keyword>
<feature type="transmembrane region" description="Helical" evidence="7">
    <location>
        <begin position="112"/>
        <end position="132"/>
    </location>
</feature>
<feature type="domain" description="Mechanosensitive ion channel MscS C-terminal" evidence="9">
    <location>
        <begin position="206"/>
        <end position="289"/>
    </location>
</feature>
<comment type="subcellular location">
    <subcellularLocation>
        <location evidence="1">Cell membrane</location>
        <topology evidence="1">Multi-pass membrane protein</topology>
    </subcellularLocation>
</comment>
<dbReference type="Pfam" id="PF00924">
    <property type="entry name" value="MS_channel_2nd"/>
    <property type="match status" value="1"/>
</dbReference>
<feature type="transmembrane region" description="Helical" evidence="7">
    <location>
        <begin position="20"/>
        <end position="41"/>
    </location>
</feature>
<protein>
    <submittedName>
        <fullName evidence="10">Mechanosensitive ion channel family protein</fullName>
    </submittedName>
</protein>
<dbReference type="PANTHER" id="PTHR30460:SF0">
    <property type="entry name" value="MODERATE CONDUCTANCE MECHANOSENSITIVE CHANNEL YBIO"/>
    <property type="match status" value="1"/>
</dbReference>
<dbReference type="InterPro" id="IPR023408">
    <property type="entry name" value="MscS_beta-dom_sf"/>
</dbReference>
<dbReference type="InterPro" id="IPR011066">
    <property type="entry name" value="MscS_channel_C_sf"/>
</dbReference>
<dbReference type="GO" id="GO:0008381">
    <property type="term" value="F:mechanosensitive monoatomic ion channel activity"/>
    <property type="evidence" value="ECO:0007669"/>
    <property type="project" value="InterPro"/>
</dbReference>
<dbReference type="AlphaFoldDB" id="A0A3M8L324"/>
<keyword evidence="5 7" id="KW-1133">Transmembrane helix</keyword>
<evidence type="ECO:0000256" key="2">
    <source>
        <dbReference type="ARBA" id="ARBA00008017"/>
    </source>
</evidence>
<feature type="domain" description="Mechanosensitive ion channel MscS" evidence="8">
    <location>
        <begin position="134"/>
        <end position="192"/>
    </location>
</feature>
<dbReference type="InterPro" id="IPR045276">
    <property type="entry name" value="YbiO_bact"/>
</dbReference>
<dbReference type="EMBL" id="RDSR01000019">
    <property type="protein sequence ID" value="RNE59122.1"/>
    <property type="molecule type" value="Genomic_DNA"/>
</dbReference>
<name>A0A3M8L324_9MICO</name>
<comment type="caution">
    <text evidence="10">The sequence shown here is derived from an EMBL/GenBank/DDBJ whole genome shotgun (WGS) entry which is preliminary data.</text>
</comment>
<dbReference type="InterPro" id="IPR049278">
    <property type="entry name" value="MS_channel_C"/>
</dbReference>
<dbReference type="Proteomes" id="UP000279859">
    <property type="component" value="Unassembled WGS sequence"/>
</dbReference>
<keyword evidence="11" id="KW-1185">Reference proteome</keyword>
<evidence type="ECO:0000256" key="1">
    <source>
        <dbReference type="ARBA" id="ARBA00004651"/>
    </source>
</evidence>
<gene>
    <name evidence="10" type="ORF">EEJ31_10850</name>
</gene>
<dbReference type="Pfam" id="PF21082">
    <property type="entry name" value="MS_channel_3rd"/>
    <property type="match status" value="1"/>
</dbReference>
<evidence type="ECO:0000256" key="5">
    <source>
        <dbReference type="ARBA" id="ARBA00022989"/>
    </source>
</evidence>
<accession>A0A3M8L324</accession>
<dbReference type="SUPFAM" id="SSF50182">
    <property type="entry name" value="Sm-like ribonucleoproteins"/>
    <property type="match status" value="1"/>
</dbReference>
<dbReference type="FunFam" id="2.30.30.60:FF:000001">
    <property type="entry name" value="MscS Mechanosensitive ion channel"/>
    <property type="match status" value="1"/>
</dbReference>
<evidence type="ECO:0000256" key="4">
    <source>
        <dbReference type="ARBA" id="ARBA00022692"/>
    </source>
</evidence>
<proteinExistence type="inferred from homology"/>